<sequence length="144" mass="15241">MPISQTTITGSVKTPDDQDAAITGVKFTLSGSDYEAGEIIAKKVVEADVTTATGDFTVTLWPNDKGIEGTTKYTMAFTFDDGSSVTSLKDIYVRHSDTPKSIEEIAADNKLAGAIKGFTVQIITAAQYAALNPKAPNTAYLIKG</sequence>
<organism evidence="1 2">
    <name type="scientific">Paracoccus angustae</name>
    <dbReference type="NCBI Taxonomy" id="1671480"/>
    <lineage>
        <taxon>Bacteria</taxon>
        <taxon>Pseudomonadati</taxon>
        <taxon>Pseudomonadota</taxon>
        <taxon>Alphaproteobacteria</taxon>
        <taxon>Rhodobacterales</taxon>
        <taxon>Paracoccaceae</taxon>
        <taxon>Paracoccus</taxon>
    </lineage>
</organism>
<comment type="caution">
    <text evidence="1">The sequence shown here is derived from an EMBL/GenBank/DDBJ whole genome shotgun (WGS) entry which is preliminary data.</text>
</comment>
<keyword evidence="2" id="KW-1185">Reference proteome</keyword>
<evidence type="ECO:0000313" key="1">
    <source>
        <dbReference type="EMBL" id="MFC3628190.1"/>
    </source>
</evidence>
<name>A0ABV7TZQ2_9RHOB</name>
<dbReference type="Proteomes" id="UP001595539">
    <property type="component" value="Unassembled WGS sequence"/>
</dbReference>
<reference evidence="2" key="1">
    <citation type="journal article" date="2019" name="Int. J. Syst. Evol. Microbiol.">
        <title>The Global Catalogue of Microorganisms (GCM) 10K type strain sequencing project: providing services to taxonomists for standard genome sequencing and annotation.</title>
        <authorList>
            <consortium name="The Broad Institute Genomics Platform"/>
            <consortium name="The Broad Institute Genome Sequencing Center for Infectious Disease"/>
            <person name="Wu L."/>
            <person name="Ma J."/>
        </authorList>
    </citation>
    <scope>NUCLEOTIDE SEQUENCE [LARGE SCALE GENOMIC DNA]</scope>
    <source>
        <strain evidence="2">KCTC 42473</strain>
    </source>
</reference>
<gene>
    <name evidence="1" type="ORF">ACFOM8_01885</name>
</gene>
<evidence type="ECO:0000313" key="2">
    <source>
        <dbReference type="Proteomes" id="UP001595539"/>
    </source>
</evidence>
<accession>A0ABV7TZQ2</accession>
<proteinExistence type="predicted"/>
<protein>
    <submittedName>
        <fullName evidence="1">Uncharacterized protein</fullName>
    </submittedName>
</protein>
<dbReference type="EMBL" id="JBHRXY010000001">
    <property type="protein sequence ID" value="MFC3628190.1"/>
    <property type="molecule type" value="Genomic_DNA"/>
</dbReference>
<dbReference type="RefSeq" id="WP_377758775.1">
    <property type="nucleotide sequence ID" value="NZ_JBHRXY010000001.1"/>
</dbReference>